<keyword evidence="1" id="KW-0812">Transmembrane</keyword>
<dbReference type="Proteomes" id="UP000008810">
    <property type="component" value="Chromosome 2"/>
</dbReference>
<keyword evidence="1" id="KW-0472">Membrane</keyword>
<reference evidence="2" key="2">
    <citation type="submission" date="2017-06" db="EMBL/GenBank/DDBJ databases">
        <title>WGS assembly of Brachypodium distachyon.</title>
        <authorList>
            <consortium name="The International Brachypodium Initiative"/>
            <person name="Lucas S."/>
            <person name="Harmon-Smith M."/>
            <person name="Lail K."/>
            <person name="Tice H."/>
            <person name="Grimwood J."/>
            <person name="Bruce D."/>
            <person name="Barry K."/>
            <person name="Shu S."/>
            <person name="Lindquist E."/>
            <person name="Wang M."/>
            <person name="Pitluck S."/>
            <person name="Vogel J.P."/>
            <person name="Garvin D.F."/>
            <person name="Mockler T.C."/>
            <person name="Schmutz J."/>
            <person name="Rokhsar D."/>
            <person name="Bevan M.W."/>
        </authorList>
    </citation>
    <scope>NUCLEOTIDE SEQUENCE</scope>
    <source>
        <strain evidence="2">Bd21</strain>
    </source>
</reference>
<sequence>MYIITISTSGNIPPLLRALRLSARAFLALWGRSISEADAMIVRLAYVAPARRAFGSVWGGGLGALGGLSSCFSFLFSLPSFGKERLWLSADLPLLATATLFSTPVLPWPAACSAVSPVIWPALGARLACSSADPFVRSYAAVESSSAPIAASAGALSRDVAGGCSRPPRAPLAVVDSPYLRAKQAQLTQFTSIYNYTHELVFFAWSSPVLNIQESKTKGADYTKIMHQHLITEGSGS</sequence>
<dbReference type="InParanoid" id="A0A2K2DDR7"/>
<organism evidence="2">
    <name type="scientific">Brachypodium distachyon</name>
    <name type="common">Purple false brome</name>
    <name type="synonym">Trachynia distachya</name>
    <dbReference type="NCBI Taxonomy" id="15368"/>
    <lineage>
        <taxon>Eukaryota</taxon>
        <taxon>Viridiplantae</taxon>
        <taxon>Streptophyta</taxon>
        <taxon>Embryophyta</taxon>
        <taxon>Tracheophyta</taxon>
        <taxon>Spermatophyta</taxon>
        <taxon>Magnoliopsida</taxon>
        <taxon>Liliopsida</taxon>
        <taxon>Poales</taxon>
        <taxon>Poaceae</taxon>
        <taxon>BOP clade</taxon>
        <taxon>Pooideae</taxon>
        <taxon>Stipodae</taxon>
        <taxon>Brachypodieae</taxon>
        <taxon>Brachypodium</taxon>
    </lineage>
</organism>
<reference evidence="3" key="3">
    <citation type="submission" date="2018-08" db="UniProtKB">
        <authorList>
            <consortium name="EnsemblPlants"/>
        </authorList>
    </citation>
    <scope>IDENTIFICATION</scope>
    <source>
        <strain evidence="3">cv. Bd21</strain>
    </source>
</reference>
<dbReference type="EMBL" id="CM000881">
    <property type="protein sequence ID" value="PNT72434.1"/>
    <property type="molecule type" value="Genomic_DNA"/>
</dbReference>
<reference evidence="2 3" key="1">
    <citation type="journal article" date="2010" name="Nature">
        <title>Genome sequencing and analysis of the model grass Brachypodium distachyon.</title>
        <authorList>
            <consortium name="International Brachypodium Initiative"/>
        </authorList>
    </citation>
    <scope>NUCLEOTIDE SEQUENCE [LARGE SCALE GENOMIC DNA]</scope>
    <source>
        <strain evidence="2 3">Bd21</strain>
    </source>
</reference>
<proteinExistence type="predicted"/>
<dbReference type="EnsemblPlants" id="PNT72434">
    <property type="protein sequence ID" value="PNT72434"/>
    <property type="gene ID" value="BRADI_2g44205v3"/>
</dbReference>
<gene>
    <name evidence="2" type="ORF">BRADI_2g44205v3</name>
</gene>
<evidence type="ECO:0000313" key="4">
    <source>
        <dbReference type="Proteomes" id="UP000008810"/>
    </source>
</evidence>
<dbReference type="Gramene" id="PNT72434">
    <property type="protein sequence ID" value="PNT72434"/>
    <property type="gene ID" value="BRADI_2g44205v3"/>
</dbReference>
<keyword evidence="4" id="KW-1185">Reference proteome</keyword>
<accession>A0A2K2DDR7</accession>
<evidence type="ECO:0000313" key="2">
    <source>
        <dbReference type="EMBL" id="PNT72434.1"/>
    </source>
</evidence>
<keyword evidence="1" id="KW-1133">Transmembrane helix</keyword>
<name>A0A2K2DDR7_BRADI</name>
<protein>
    <submittedName>
        <fullName evidence="2 3">Uncharacterized protein</fullName>
    </submittedName>
</protein>
<dbReference type="AlphaFoldDB" id="A0A2K2DDR7"/>
<evidence type="ECO:0000256" key="1">
    <source>
        <dbReference type="SAM" id="Phobius"/>
    </source>
</evidence>
<dbReference type="ExpressionAtlas" id="A0A2K2DDR7">
    <property type="expression patterns" value="baseline"/>
</dbReference>
<evidence type="ECO:0000313" key="3">
    <source>
        <dbReference type="EnsemblPlants" id="PNT72434"/>
    </source>
</evidence>
<feature type="transmembrane region" description="Helical" evidence="1">
    <location>
        <begin position="57"/>
        <end position="78"/>
    </location>
</feature>